<proteinExistence type="predicted"/>
<gene>
    <name evidence="2" type="ORF">H3H39_04630</name>
</gene>
<feature type="signal peptide" evidence="1">
    <location>
        <begin position="1"/>
        <end position="19"/>
    </location>
</feature>
<keyword evidence="1" id="KW-0732">Signal</keyword>
<evidence type="ECO:0000313" key="2">
    <source>
        <dbReference type="EMBL" id="MBA5686336.1"/>
    </source>
</evidence>
<keyword evidence="3" id="KW-1185">Reference proteome</keyword>
<protein>
    <submittedName>
        <fullName evidence="2">Uncharacterized protein</fullName>
    </submittedName>
</protein>
<comment type="caution">
    <text evidence="2">The sequence shown here is derived from an EMBL/GenBank/DDBJ whole genome shotgun (WGS) entry which is preliminary data.</text>
</comment>
<organism evidence="2 3">
    <name type="scientific">Rugamonas apoptosis</name>
    <dbReference type="NCBI Taxonomy" id="2758570"/>
    <lineage>
        <taxon>Bacteria</taxon>
        <taxon>Pseudomonadati</taxon>
        <taxon>Pseudomonadota</taxon>
        <taxon>Betaproteobacteria</taxon>
        <taxon>Burkholderiales</taxon>
        <taxon>Oxalobacteraceae</taxon>
        <taxon>Telluria group</taxon>
        <taxon>Rugamonas</taxon>
    </lineage>
</organism>
<dbReference type="EMBL" id="JACEZU010000002">
    <property type="protein sequence ID" value="MBA5686336.1"/>
    <property type="molecule type" value="Genomic_DNA"/>
</dbReference>
<evidence type="ECO:0000313" key="3">
    <source>
        <dbReference type="Proteomes" id="UP000573499"/>
    </source>
</evidence>
<name>A0A7W2F738_9BURK</name>
<dbReference type="AlphaFoldDB" id="A0A7W2F738"/>
<dbReference type="Proteomes" id="UP000573499">
    <property type="component" value="Unassembled WGS sequence"/>
</dbReference>
<feature type="chain" id="PRO_5030667444" evidence="1">
    <location>
        <begin position="20"/>
        <end position="101"/>
    </location>
</feature>
<dbReference type="RefSeq" id="WP_182152139.1">
    <property type="nucleotide sequence ID" value="NZ_JACEZU010000002.1"/>
</dbReference>
<accession>A0A7W2F738</accession>
<sequence>MKHILLLVTMLALTEVAAASDTLPAQSLRKQFVNSCVARAIERQDDAASAATFCDCTFDVLAKNLTVSEYIELEKASEEKRSPGTLPALARIKPKLAQCKR</sequence>
<evidence type="ECO:0000256" key="1">
    <source>
        <dbReference type="SAM" id="SignalP"/>
    </source>
</evidence>
<reference evidence="2 3" key="1">
    <citation type="submission" date="2020-07" db="EMBL/GenBank/DDBJ databases">
        <title>Novel species isolated from subtropical streams in China.</title>
        <authorList>
            <person name="Lu H."/>
        </authorList>
    </citation>
    <scope>NUCLEOTIDE SEQUENCE [LARGE SCALE GENOMIC DNA]</scope>
    <source>
        <strain evidence="2 3">LX47W</strain>
    </source>
</reference>